<evidence type="ECO:0000256" key="1">
    <source>
        <dbReference type="SAM" id="SignalP"/>
    </source>
</evidence>
<evidence type="ECO:0000259" key="2">
    <source>
        <dbReference type="Pfam" id="PF11738"/>
    </source>
</evidence>
<protein>
    <recommendedName>
        <fullName evidence="6">DUF3298/DUF4163 domain-containing protein</fullName>
    </recommendedName>
</protein>
<dbReference type="EMBL" id="QEVW01000008">
    <property type="protein sequence ID" value="RAW15223.1"/>
    <property type="molecule type" value="Genomic_DNA"/>
</dbReference>
<gene>
    <name evidence="4" type="ORF">DC345_14465</name>
</gene>
<dbReference type="InterPro" id="IPR021729">
    <property type="entry name" value="DUF3298"/>
</dbReference>
<sequence length="361" mass="41113">MDFNLNKSFAMLISFLLVFLFIIPISDANAAGSSTVTTKIYSYKGQKYVQIIGGEQKVRDKINKTLKIHAVNAAIQNTYLKKQQDYFYWNTTAQTKYNQNNLLSIVYTDFNFRGGAHGYEEVTTYNYDLTTGKRLYLNQVVQTNKQVVNLAEGIESDLKSNENVFPDSYYNFPLSSTSSFYYQNTGIVMVFNPYEVGPYAAGFIEVKVPYAKIQSEQSRPFFDLNKNSIQELKSGRIPGFENISFGQTKAEVSKALKSSARDPYYEPEMGGLFWIFEGVEYASFNFGEGDTDRLDHIYLSWKTLPMKTFGDIEKIWGKGQKGENPDIQGEYLLSYRFGDTRVHFASSSTEGLIHGITISHY</sequence>
<evidence type="ECO:0008006" key="6">
    <source>
        <dbReference type="Google" id="ProtNLM"/>
    </source>
</evidence>
<dbReference type="AlphaFoldDB" id="A0A329QSK9"/>
<evidence type="ECO:0000313" key="5">
    <source>
        <dbReference type="Proteomes" id="UP000250642"/>
    </source>
</evidence>
<feature type="signal peptide" evidence="1">
    <location>
        <begin position="1"/>
        <end position="30"/>
    </location>
</feature>
<organism evidence="4 5">
    <name type="scientific">Paenibacillus taichungensis</name>
    <dbReference type="NCBI Taxonomy" id="484184"/>
    <lineage>
        <taxon>Bacteria</taxon>
        <taxon>Bacillati</taxon>
        <taxon>Bacillota</taxon>
        <taxon>Bacilli</taxon>
        <taxon>Bacillales</taxon>
        <taxon>Paenibacillaceae</taxon>
        <taxon>Paenibacillus</taxon>
    </lineage>
</organism>
<dbReference type="InterPro" id="IPR025303">
    <property type="entry name" value="PdaC"/>
</dbReference>
<dbReference type="Pfam" id="PF11738">
    <property type="entry name" value="DUF3298"/>
    <property type="match status" value="1"/>
</dbReference>
<reference evidence="4 5" key="1">
    <citation type="submission" date="2018-04" db="EMBL/GenBank/DDBJ databases">
        <title>Paenibacillus taichungensis Genome sequencing and assembly.</title>
        <authorList>
            <person name="Xu J."/>
            <person name="Rensing C."/>
            <person name="Mazhar H.S."/>
        </authorList>
    </citation>
    <scope>NUCLEOTIDE SEQUENCE [LARGE SCALE GENOMIC DNA]</scope>
    <source>
        <strain evidence="4 5">NC1</strain>
    </source>
</reference>
<dbReference type="Proteomes" id="UP000250642">
    <property type="component" value="Unassembled WGS sequence"/>
</dbReference>
<feature type="domain" description="DUF3298" evidence="2">
    <location>
        <begin position="149"/>
        <end position="210"/>
    </location>
</feature>
<accession>A0A329QSK9</accession>
<dbReference type="Gene3D" id="3.90.640.20">
    <property type="entry name" value="Heat-shock cognate protein, ATPase"/>
    <property type="match status" value="1"/>
</dbReference>
<keyword evidence="1" id="KW-0732">Signal</keyword>
<dbReference type="Pfam" id="PF13739">
    <property type="entry name" value="PdaC"/>
    <property type="match status" value="1"/>
</dbReference>
<dbReference type="Gene3D" id="3.30.565.40">
    <property type="entry name" value="Fervidobacterium nodosum Rt17-B1 like"/>
    <property type="match status" value="1"/>
</dbReference>
<feature type="domain" description="Deacetylase PdaC" evidence="3">
    <location>
        <begin position="47"/>
        <end position="119"/>
    </location>
</feature>
<proteinExistence type="predicted"/>
<name>A0A329QSK9_9BACL</name>
<comment type="caution">
    <text evidence="4">The sequence shown here is derived from an EMBL/GenBank/DDBJ whole genome shotgun (WGS) entry which is preliminary data.</text>
</comment>
<evidence type="ECO:0000313" key="4">
    <source>
        <dbReference type="EMBL" id="RAW15223.1"/>
    </source>
</evidence>
<evidence type="ECO:0000259" key="3">
    <source>
        <dbReference type="Pfam" id="PF13739"/>
    </source>
</evidence>
<feature type="chain" id="PRO_5016275162" description="DUF3298/DUF4163 domain-containing protein" evidence="1">
    <location>
        <begin position="31"/>
        <end position="361"/>
    </location>
</feature>
<dbReference type="InterPro" id="IPR037126">
    <property type="entry name" value="PdaC/RsiV-like_sf"/>
</dbReference>